<dbReference type="AlphaFoldDB" id="A0A2A2HC91"/>
<dbReference type="Pfam" id="PF19605">
    <property type="entry name" value="DUF6110"/>
    <property type="match status" value="1"/>
</dbReference>
<keyword evidence="3" id="KW-1185">Reference proteome</keyword>
<accession>A0A2A2HC91</accession>
<evidence type="ECO:0008006" key="5">
    <source>
        <dbReference type="Google" id="ProtNLM"/>
    </source>
</evidence>
<dbReference type="EMBL" id="LWMS01000010">
    <property type="protein sequence ID" value="PWL08606.1"/>
    <property type="molecule type" value="Genomic_DNA"/>
</dbReference>
<evidence type="ECO:0000313" key="4">
    <source>
        <dbReference type="Proteomes" id="UP000246004"/>
    </source>
</evidence>
<dbReference type="Proteomes" id="UP000217528">
    <property type="component" value="Unassembled WGS sequence"/>
</dbReference>
<dbReference type="OrthoDB" id="82373at2157"/>
<reference evidence="2 4" key="1">
    <citation type="submission" date="2016-04" db="EMBL/GenBank/DDBJ databases">
        <title>Genome sequence of Methanosphaera cuniculi DSM 4103.</title>
        <authorList>
            <person name="Poehlein A."/>
            <person name="Seedorf H."/>
            <person name="Daniel R."/>
        </authorList>
    </citation>
    <scope>NUCLEOTIDE SEQUENCE [LARGE SCALE GENOMIC DNA]</scope>
    <source>
        <strain evidence="2 4">DSM 4103</strain>
    </source>
</reference>
<sequence>MAIKDFLGETKVKYFIGGIVAGYVIKKVAETDCAHKLAVNLTAGALNLKDTVESEIETIKEDAEDIHAEAKEKRQIEIFDSEEIDEEIEEENEE</sequence>
<comment type="caution">
    <text evidence="1">The sequence shown here is derived from an EMBL/GenBank/DDBJ whole genome shotgun (WGS) entry which is preliminary data.</text>
</comment>
<organism evidence="1 3">
    <name type="scientific">Methanosphaera cuniculi</name>
    <dbReference type="NCBI Taxonomy" id="1077256"/>
    <lineage>
        <taxon>Archaea</taxon>
        <taxon>Methanobacteriati</taxon>
        <taxon>Methanobacteriota</taxon>
        <taxon>Methanomada group</taxon>
        <taxon>Methanobacteria</taxon>
        <taxon>Methanobacteriales</taxon>
        <taxon>Methanobacteriaceae</taxon>
        <taxon>Methanosphaera</taxon>
    </lineage>
</organism>
<proteinExistence type="predicted"/>
<dbReference type="Proteomes" id="UP000246004">
    <property type="component" value="Unassembled WGS sequence"/>
</dbReference>
<evidence type="ECO:0000313" key="1">
    <source>
        <dbReference type="EMBL" id="PAV06853.1"/>
    </source>
</evidence>
<name>A0A2A2HC91_9EURY</name>
<gene>
    <name evidence="1" type="ORF">ASJ82_06955</name>
    <name evidence="2" type="ORF">MSCUN_03180</name>
</gene>
<protein>
    <recommendedName>
        <fullName evidence="5">DUF1490 domain-containing protein</fullName>
    </recommendedName>
</protein>
<dbReference type="InterPro" id="IPR046092">
    <property type="entry name" value="DUF6110"/>
</dbReference>
<evidence type="ECO:0000313" key="2">
    <source>
        <dbReference type="EMBL" id="PWL08606.1"/>
    </source>
</evidence>
<dbReference type="EMBL" id="LMVN01000024">
    <property type="protein sequence ID" value="PAV06853.1"/>
    <property type="molecule type" value="Genomic_DNA"/>
</dbReference>
<evidence type="ECO:0000313" key="3">
    <source>
        <dbReference type="Proteomes" id="UP000217528"/>
    </source>
</evidence>
<reference evidence="1 3" key="2">
    <citation type="journal article" date="2017" name="BMC Genomics">
        <title>Genomic analysis of methanogenic archaea reveals a shift towards energy conservation.</title>
        <authorList>
            <person name="Gilmore S.P."/>
            <person name="Henske J.K."/>
            <person name="Sexton J.A."/>
            <person name="Solomon K.V."/>
            <person name="Seppala S."/>
            <person name="Yoo J.I."/>
            <person name="Huyett L.M."/>
            <person name="Pressman A."/>
            <person name="Cogan J.Z."/>
            <person name="Kivenson V."/>
            <person name="Peng X."/>
            <person name="Tan Y."/>
            <person name="Valentine D.L."/>
            <person name="O'Malley M.A."/>
        </authorList>
    </citation>
    <scope>NUCLEOTIDE SEQUENCE [LARGE SCALE GENOMIC DNA]</scope>
    <source>
        <strain evidence="1 3">1R-7</strain>
    </source>
</reference>
<dbReference type="RefSeq" id="WP_095609027.1">
    <property type="nucleotide sequence ID" value="NZ_LMVN01000024.1"/>
</dbReference>